<keyword evidence="3" id="KW-1185">Reference proteome</keyword>
<name>A0A2N4UBV1_9BURK</name>
<evidence type="ECO:0000313" key="2">
    <source>
        <dbReference type="EMBL" id="PLC52489.1"/>
    </source>
</evidence>
<comment type="caution">
    <text evidence="2">The sequence shown here is derived from an EMBL/GenBank/DDBJ whole genome shotgun (WGS) entry which is preliminary data.</text>
</comment>
<dbReference type="OrthoDB" id="5295702at2"/>
<dbReference type="AlphaFoldDB" id="A0A2N4UBV1"/>
<protein>
    <submittedName>
        <fullName evidence="2">GDP-mannose 4,6 dehydratase</fullName>
    </submittedName>
</protein>
<reference evidence="2 3" key="1">
    <citation type="submission" date="2017-10" db="EMBL/GenBank/DDBJ databases">
        <title>Two draft genome sequences of Pusillimonas sp. strains isolated from a nitrate- and radionuclide-contaminated groundwater in Russia.</title>
        <authorList>
            <person name="Grouzdev D.S."/>
            <person name="Tourova T.P."/>
            <person name="Goeva M.A."/>
            <person name="Babich T.L."/>
            <person name="Sokolova D.S."/>
            <person name="Abdullin R."/>
            <person name="Poltaraus A.B."/>
            <person name="Toshchakov S.V."/>
            <person name="Nazina T.N."/>
        </authorList>
    </citation>
    <scope>NUCLEOTIDE SEQUENCE [LARGE SCALE GENOMIC DNA]</scope>
    <source>
        <strain evidence="2 3">JR1/69-2-13</strain>
    </source>
</reference>
<dbReference type="Proteomes" id="UP000234328">
    <property type="component" value="Unassembled WGS sequence"/>
</dbReference>
<dbReference type="SUPFAM" id="SSF51735">
    <property type="entry name" value="NAD(P)-binding Rossmann-fold domains"/>
    <property type="match status" value="1"/>
</dbReference>
<evidence type="ECO:0000313" key="3">
    <source>
        <dbReference type="Proteomes" id="UP000234328"/>
    </source>
</evidence>
<organism evidence="2 3">
    <name type="scientific">Pollutimonas nitritireducens</name>
    <dbReference type="NCBI Taxonomy" id="2045209"/>
    <lineage>
        <taxon>Bacteria</taxon>
        <taxon>Pseudomonadati</taxon>
        <taxon>Pseudomonadota</taxon>
        <taxon>Betaproteobacteria</taxon>
        <taxon>Burkholderiales</taxon>
        <taxon>Alcaligenaceae</taxon>
        <taxon>Pollutimonas</taxon>
    </lineage>
</organism>
<gene>
    <name evidence="2" type="ORF">CR155_18510</name>
</gene>
<dbReference type="InterPro" id="IPR016040">
    <property type="entry name" value="NAD(P)-bd_dom"/>
</dbReference>
<dbReference type="InterPro" id="IPR036291">
    <property type="entry name" value="NAD(P)-bd_dom_sf"/>
</dbReference>
<proteinExistence type="predicted"/>
<accession>A0A2N4UBV1</accession>
<dbReference type="Gene3D" id="3.40.50.720">
    <property type="entry name" value="NAD(P)-binding Rossmann-like Domain"/>
    <property type="match status" value="1"/>
</dbReference>
<feature type="domain" description="NAD(P)-binding" evidence="1">
    <location>
        <begin position="8"/>
        <end position="283"/>
    </location>
</feature>
<sequence>MPTNKTALITGIQGFTGSYMQAELTAAGYRVVGLGSHAGPDQDDYRQVNLVDGAAVKQTIQDIQPSVIVHLAAVAFVGHGNANAFYEVNLIGTRNLLEGIAAMDSIPDCVLLASSANVYGNAQEGILSEDTVPAPANHYAVSKLAMEHMATLYSAIFPIVIARPFNYTGLGQSDKFLIPKIVSHFRSKAPIIELGNLDVWRDFSDVRSIAQAYRRLLEVPSAAGQTVNVCSGETYSLREIIDICSTITGHSLNVHVNPAFVRSNEIKSLCGDGSRLRGLIGVWKSVPLAKTLQWMLAVN</sequence>
<dbReference type="RefSeq" id="WP_102071508.1">
    <property type="nucleotide sequence ID" value="NZ_PDNV01000013.1"/>
</dbReference>
<dbReference type="EMBL" id="PDNV01000013">
    <property type="protein sequence ID" value="PLC52489.1"/>
    <property type="molecule type" value="Genomic_DNA"/>
</dbReference>
<dbReference type="Pfam" id="PF16363">
    <property type="entry name" value="GDP_Man_Dehyd"/>
    <property type="match status" value="1"/>
</dbReference>
<evidence type="ECO:0000259" key="1">
    <source>
        <dbReference type="Pfam" id="PF16363"/>
    </source>
</evidence>
<dbReference type="Gene3D" id="3.90.25.10">
    <property type="entry name" value="UDP-galactose 4-epimerase, domain 1"/>
    <property type="match status" value="1"/>
</dbReference>
<dbReference type="PANTHER" id="PTHR43000">
    <property type="entry name" value="DTDP-D-GLUCOSE 4,6-DEHYDRATASE-RELATED"/>
    <property type="match status" value="1"/>
</dbReference>